<dbReference type="InterPro" id="IPR050415">
    <property type="entry name" value="MRET"/>
</dbReference>
<dbReference type="Gene3D" id="3.40.50.80">
    <property type="entry name" value="Nucleotide-binding domain of ferredoxin-NADP reductase (FNR) module"/>
    <property type="match status" value="1"/>
</dbReference>
<evidence type="ECO:0000259" key="10">
    <source>
        <dbReference type="PROSITE" id="PS51384"/>
    </source>
</evidence>
<organism evidence="11 12">
    <name type="scientific">Ancylobacter pratisalsi</name>
    <dbReference type="NCBI Taxonomy" id="1745854"/>
    <lineage>
        <taxon>Bacteria</taxon>
        <taxon>Pseudomonadati</taxon>
        <taxon>Pseudomonadota</taxon>
        <taxon>Alphaproteobacteria</taxon>
        <taxon>Hyphomicrobiales</taxon>
        <taxon>Xanthobacteraceae</taxon>
        <taxon>Ancylobacter</taxon>
    </lineage>
</organism>
<gene>
    <name evidence="11" type="ORF">G3A50_15175</name>
</gene>
<evidence type="ECO:0000256" key="8">
    <source>
        <dbReference type="ARBA" id="ARBA00023014"/>
    </source>
</evidence>
<name>A0A6P1YQ67_9HYPH</name>
<reference evidence="11 12" key="1">
    <citation type="submission" date="2020-02" db="EMBL/GenBank/DDBJ databases">
        <authorList>
            <person name="Li G."/>
        </authorList>
    </citation>
    <scope>NUCLEOTIDE SEQUENCE [LARGE SCALE GENOMIC DNA]</scope>
    <source>
        <strain evidence="11 12">DSM 102029</strain>
    </source>
</reference>
<keyword evidence="8" id="KW-0411">Iron-sulfur</keyword>
<keyword evidence="2" id="KW-0285">Flavoprotein</keyword>
<dbReference type="SUPFAM" id="SSF52343">
    <property type="entry name" value="Ferredoxin reductase-like, C-terminal NADP-linked domain"/>
    <property type="match status" value="1"/>
</dbReference>
<dbReference type="GO" id="GO:0051537">
    <property type="term" value="F:2 iron, 2 sulfur cluster binding"/>
    <property type="evidence" value="ECO:0007669"/>
    <property type="project" value="UniProtKB-KW"/>
</dbReference>
<dbReference type="InterPro" id="IPR039261">
    <property type="entry name" value="FNR_nucleotide-bd"/>
</dbReference>
<proteinExistence type="predicted"/>
<protein>
    <submittedName>
        <fullName evidence="11">Oxidoreductase</fullName>
    </submittedName>
</protein>
<dbReference type="CDD" id="cd06185">
    <property type="entry name" value="PDR_like"/>
    <property type="match status" value="1"/>
</dbReference>
<dbReference type="KEGG" id="apra:G3A50_15175"/>
<dbReference type="SUPFAM" id="SSF63380">
    <property type="entry name" value="Riboflavin synthase domain-like"/>
    <property type="match status" value="1"/>
</dbReference>
<dbReference type="GO" id="GO:0016491">
    <property type="term" value="F:oxidoreductase activity"/>
    <property type="evidence" value="ECO:0007669"/>
    <property type="project" value="UniProtKB-KW"/>
</dbReference>
<evidence type="ECO:0000256" key="6">
    <source>
        <dbReference type="ARBA" id="ARBA00023002"/>
    </source>
</evidence>
<keyword evidence="3" id="KW-0288">FMN</keyword>
<evidence type="ECO:0000256" key="5">
    <source>
        <dbReference type="ARBA" id="ARBA00022723"/>
    </source>
</evidence>
<evidence type="ECO:0000256" key="3">
    <source>
        <dbReference type="ARBA" id="ARBA00022643"/>
    </source>
</evidence>
<dbReference type="AlphaFoldDB" id="A0A6P1YQ67"/>
<dbReference type="GO" id="GO:0046872">
    <property type="term" value="F:metal ion binding"/>
    <property type="evidence" value="ECO:0007669"/>
    <property type="project" value="UniProtKB-KW"/>
</dbReference>
<dbReference type="PROSITE" id="PS51384">
    <property type="entry name" value="FAD_FR"/>
    <property type="match status" value="1"/>
</dbReference>
<keyword evidence="4" id="KW-0001">2Fe-2S</keyword>
<sequence length="314" mass="33823">MSDRLIMKLRVVGARLTTPDVLMLDLQHPKRPALPAWTAGAHVDVMVAGGVRQYSLWGDPEDRGRYRIAVKREAGGRGGSKWIHDHAREGSELHVSAPRNHFGLDGKGGRYVLVAGGIGVTPILAMARVLAAGEADFTVHYCARNAAQAPLLDELRAVCGDRLTTWFSQEGRRLDVHTLLARAAGAELYACGPNSLTAALETAIAAQGFPADLYHREHFAALSDADFVPDSFEVVITSSGRKLHVPADRSLLEVLRDNHFVRGSSCEIGVCGSCECGYVSGDVIHRDAVLGVKARASRLMPCVSRARGSLTLDL</sequence>
<dbReference type="Pfam" id="PF22290">
    <property type="entry name" value="DmmA-like_N"/>
    <property type="match status" value="1"/>
</dbReference>
<dbReference type="EMBL" id="CP048630">
    <property type="protein sequence ID" value="QIB34901.1"/>
    <property type="molecule type" value="Genomic_DNA"/>
</dbReference>
<keyword evidence="5" id="KW-0479">Metal-binding</keyword>
<dbReference type="CDD" id="cd00207">
    <property type="entry name" value="fer2"/>
    <property type="match status" value="1"/>
</dbReference>
<dbReference type="InterPro" id="IPR001041">
    <property type="entry name" value="2Fe-2S_ferredoxin-type"/>
</dbReference>
<dbReference type="InterPro" id="IPR017927">
    <property type="entry name" value="FAD-bd_FR_type"/>
</dbReference>
<evidence type="ECO:0000256" key="2">
    <source>
        <dbReference type="ARBA" id="ARBA00022630"/>
    </source>
</evidence>
<evidence type="ECO:0000313" key="11">
    <source>
        <dbReference type="EMBL" id="QIB34901.1"/>
    </source>
</evidence>
<dbReference type="PANTHER" id="PTHR47354:SF1">
    <property type="entry name" value="CARNITINE MONOOXYGENASE REDUCTASE SUBUNIT"/>
    <property type="match status" value="1"/>
</dbReference>
<dbReference type="Gene3D" id="3.10.20.30">
    <property type="match status" value="1"/>
</dbReference>
<dbReference type="InterPro" id="IPR006058">
    <property type="entry name" value="2Fe2S_fd_BS"/>
</dbReference>
<evidence type="ECO:0000313" key="12">
    <source>
        <dbReference type="Proteomes" id="UP000464751"/>
    </source>
</evidence>
<dbReference type="InterPro" id="IPR054582">
    <property type="entry name" value="DmmA-like_N"/>
</dbReference>
<evidence type="ECO:0000259" key="9">
    <source>
        <dbReference type="PROSITE" id="PS51085"/>
    </source>
</evidence>
<dbReference type="Gene3D" id="2.40.30.10">
    <property type="entry name" value="Translation factors"/>
    <property type="match status" value="1"/>
</dbReference>
<keyword evidence="7" id="KW-0408">Iron</keyword>
<evidence type="ECO:0000256" key="7">
    <source>
        <dbReference type="ARBA" id="ARBA00023004"/>
    </source>
</evidence>
<dbReference type="SUPFAM" id="SSF54292">
    <property type="entry name" value="2Fe-2S ferredoxin-like"/>
    <property type="match status" value="1"/>
</dbReference>
<dbReference type="RefSeq" id="WP_163076046.1">
    <property type="nucleotide sequence ID" value="NZ_CP048630.1"/>
</dbReference>
<comment type="cofactor">
    <cofactor evidence="1">
        <name>FMN</name>
        <dbReference type="ChEBI" id="CHEBI:58210"/>
    </cofactor>
</comment>
<dbReference type="Proteomes" id="UP000464751">
    <property type="component" value="Chromosome"/>
</dbReference>
<dbReference type="InterPro" id="IPR012675">
    <property type="entry name" value="Beta-grasp_dom_sf"/>
</dbReference>
<keyword evidence="12" id="KW-1185">Reference proteome</keyword>
<dbReference type="PANTHER" id="PTHR47354">
    <property type="entry name" value="NADH OXIDOREDUCTASE HCR"/>
    <property type="match status" value="1"/>
</dbReference>
<evidence type="ECO:0000256" key="1">
    <source>
        <dbReference type="ARBA" id="ARBA00001917"/>
    </source>
</evidence>
<evidence type="ECO:0000256" key="4">
    <source>
        <dbReference type="ARBA" id="ARBA00022714"/>
    </source>
</evidence>
<dbReference type="InterPro" id="IPR036010">
    <property type="entry name" value="2Fe-2S_ferredoxin-like_sf"/>
</dbReference>
<dbReference type="InterPro" id="IPR017938">
    <property type="entry name" value="Riboflavin_synthase-like_b-brl"/>
</dbReference>
<feature type="domain" description="FAD-binding FR-type" evidence="10">
    <location>
        <begin position="4"/>
        <end position="105"/>
    </location>
</feature>
<feature type="domain" description="2Fe-2S ferredoxin-type" evidence="9">
    <location>
        <begin position="232"/>
        <end position="314"/>
    </location>
</feature>
<accession>A0A6P1YQ67</accession>
<dbReference type="PRINTS" id="PR00409">
    <property type="entry name" value="PHDIOXRDTASE"/>
</dbReference>
<keyword evidence="6" id="KW-0560">Oxidoreductase</keyword>
<dbReference type="PROSITE" id="PS51085">
    <property type="entry name" value="2FE2S_FER_2"/>
    <property type="match status" value="1"/>
</dbReference>
<dbReference type="PROSITE" id="PS00197">
    <property type="entry name" value="2FE2S_FER_1"/>
    <property type="match status" value="1"/>
</dbReference>
<dbReference type="Pfam" id="PF00111">
    <property type="entry name" value="Fer2"/>
    <property type="match status" value="1"/>
</dbReference>